<feature type="compositionally biased region" description="Low complexity" evidence="1">
    <location>
        <begin position="310"/>
        <end position="323"/>
    </location>
</feature>
<accession>A0A481Z7T1</accession>
<dbReference type="EMBL" id="MK500498">
    <property type="protein sequence ID" value="QBK90761.1"/>
    <property type="molecule type" value="Genomic_DNA"/>
</dbReference>
<sequence length="323" mass="35274">MATQPPTVVSPGKKIKKDWQVYSGDARDKAAAEFYYIKVEPRKTGNLHITGAKLRFKTHPGTIYNSQFRIAGTEANIRAYMVFQRTSPEALNSPLRNNTADQIIAGAFTEGNYAEYKSAIDQEIANYRAFKGTGVAGASISLEDSSSLLRASGGLSGLRTKKIAGPTGAARKRPGRKPKTTLREKVDILTKSNTQQRSQNNPSLVQVYDVLNITDTGTKIKKYWVQSTNAALTPKLPKNRFFLQGLPIASTLTLEGRAAYAKAIAQLGAQNMDARNYLVAFDEQVKRSTQAAQAAPTQFLQSAPPSITNPQFTQQPGGQFTQL</sequence>
<reference evidence="2" key="1">
    <citation type="journal article" date="2019" name="MBio">
        <title>Virus Genomes from Deep Sea Sediments Expand the Ocean Megavirome and Support Independent Origins of Viral Gigantism.</title>
        <authorList>
            <person name="Backstrom D."/>
            <person name="Yutin N."/>
            <person name="Jorgensen S.L."/>
            <person name="Dharamshi J."/>
            <person name="Homa F."/>
            <person name="Zaremba-Niedwiedzka K."/>
            <person name="Spang A."/>
            <person name="Wolf Y.I."/>
            <person name="Koonin E.V."/>
            <person name="Ettema T.J."/>
        </authorList>
    </citation>
    <scope>NUCLEOTIDE SEQUENCE</scope>
</reference>
<feature type="compositionally biased region" description="Polar residues" evidence="1">
    <location>
        <begin position="292"/>
        <end position="309"/>
    </location>
</feature>
<proteinExistence type="predicted"/>
<name>A0A481Z7T1_9VIRU</name>
<evidence type="ECO:0000256" key="1">
    <source>
        <dbReference type="SAM" id="MobiDB-lite"/>
    </source>
</evidence>
<evidence type="ECO:0000313" key="2">
    <source>
        <dbReference type="EMBL" id="QBK90761.1"/>
    </source>
</evidence>
<gene>
    <name evidence="2" type="ORF">LCPAC201_00620</name>
</gene>
<protein>
    <submittedName>
        <fullName evidence="2">Uncharacterized protein</fullName>
    </submittedName>
</protein>
<organism evidence="2">
    <name type="scientific">Pithovirus LCPAC201</name>
    <dbReference type="NCBI Taxonomy" id="2506591"/>
    <lineage>
        <taxon>Viruses</taxon>
        <taxon>Pithoviruses</taxon>
    </lineage>
</organism>
<feature type="compositionally biased region" description="Basic residues" evidence="1">
    <location>
        <begin position="170"/>
        <end position="180"/>
    </location>
</feature>
<feature type="region of interest" description="Disordered" evidence="1">
    <location>
        <begin position="160"/>
        <end position="180"/>
    </location>
</feature>
<feature type="region of interest" description="Disordered" evidence="1">
    <location>
        <begin position="292"/>
        <end position="323"/>
    </location>
</feature>